<gene>
    <name evidence="6" type="ORF">GDZ32_08905</name>
</gene>
<proteinExistence type="inferred from homology"/>
<name>A0A6A7K307_LACHE</name>
<dbReference type="InterPro" id="IPR006145">
    <property type="entry name" value="PsdUridine_synth_RsuA/RluA"/>
</dbReference>
<dbReference type="SUPFAM" id="SSF55120">
    <property type="entry name" value="Pseudouridine synthase"/>
    <property type="match status" value="1"/>
</dbReference>
<dbReference type="InterPro" id="IPR050188">
    <property type="entry name" value="RluA_PseudoU_synthase"/>
</dbReference>
<dbReference type="RefSeq" id="WP_152724390.1">
    <property type="nucleotide sequence ID" value="NZ_WHOE01000106.1"/>
</dbReference>
<feature type="domain" description="Pseudouridine synthase RsuA/RluA-like" evidence="5">
    <location>
        <begin position="89"/>
        <end position="236"/>
    </location>
</feature>
<dbReference type="Gene3D" id="3.30.2350.10">
    <property type="entry name" value="Pseudouridine synthase"/>
    <property type="match status" value="1"/>
</dbReference>
<dbReference type="GO" id="GO:0140098">
    <property type="term" value="F:catalytic activity, acting on RNA"/>
    <property type="evidence" value="ECO:0007669"/>
    <property type="project" value="UniProtKB-ARBA"/>
</dbReference>
<evidence type="ECO:0000313" key="7">
    <source>
        <dbReference type="Proteomes" id="UP000430466"/>
    </source>
</evidence>
<dbReference type="GO" id="GO:0009982">
    <property type="term" value="F:pseudouridine synthase activity"/>
    <property type="evidence" value="ECO:0007669"/>
    <property type="project" value="InterPro"/>
</dbReference>
<evidence type="ECO:0000259" key="5">
    <source>
        <dbReference type="Pfam" id="PF00849"/>
    </source>
</evidence>
<dbReference type="AlphaFoldDB" id="A0A6A7K307"/>
<organism evidence="6 7">
    <name type="scientific">Lactobacillus helveticus</name>
    <name type="common">Lactobacillus suntoryeus</name>
    <dbReference type="NCBI Taxonomy" id="1587"/>
    <lineage>
        <taxon>Bacteria</taxon>
        <taxon>Bacillati</taxon>
        <taxon>Bacillota</taxon>
        <taxon>Bacilli</taxon>
        <taxon>Lactobacillales</taxon>
        <taxon>Lactobacillaceae</taxon>
        <taxon>Lactobacillus</taxon>
    </lineage>
</organism>
<dbReference type="GO" id="GO:0003723">
    <property type="term" value="F:RNA binding"/>
    <property type="evidence" value="ECO:0007669"/>
    <property type="project" value="InterPro"/>
</dbReference>
<evidence type="ECO:0000256" key="1">
    <source>
        <dbReference type="ARBA" id="ARBA00000073"/>
    </source>
</evidence>
<comment type="catalytic activity">
    <reaction evidence="1">
        <text>a uridine in RNA = a pseudouridine in RNA</text>
        <dbReference type="Rhea" id="RHEA:48348"/>
        <dbReference type="Rhea" id="RHEA-COMP:12068"/>
        <dbReference type="Rhea" id="RHEA-COMP:12069"/>
        <dbReference type="ChEBI" id="CHEBI:65314"/>
        <dbReference type="ChEBI" id="CHEBI:65315"/>
    </reaction>
</comment>
<protein>
    <recommendedName>
        <fullName evidence="3">RNA pseudouridylate synthase</fullName>
    </recommendedName>
    <alternativeName>
        <fullName evidence="4">RNA-uridine isomerase</fullName>
    </alternativeName>
</protein>
<evidence type="ECO:0000256" key="4">
    <source>
        <dbReference type="ARBA" id="ARBA00033164"/>
    </source>
</evidence>
<dbReference type="InterPro" id="IPR020103">
    <property type="entry name" value="PsdUridine_synth_cat_dom_sf"/>
</dbReference>
<dbReference type="Proteomes" id="UP000430466">
    <property type="component" value="Unassembled WGS sequence"/>
</dbReference>
<dbReference type="PANTHER" id="PTHR21600">
    <property type="entry name" value="MITOCHONDRIAL RNA PSEUDOURIDINE SYNTHASE"/>
    <property type="match status" value="1"/>
</dbReference>
<comment type="caution">
    <text evidence="6">The sequence shown here is derived from an EMBL/GenBank/DDBJ whole genome shotgun (WGS) entry which is preliminary data.</text>
</comment>
<dbReference type="EMBL" id="WHOE01000106">
    <property type="protein sequence ID" value="MPW14943.1"/>
    <property type="molecule type" value="Genomic_DNA"/>
</dbReference>
<dbReference type="GO" id="GO:0000455">
    <property type="term" value="P:enzyme-directed rRNA pseudouridine synthesis"/>
    <property type="evidence" value="ECO:0007669"/>
    <property type="project" value="TreeGrafter"/>
</dbReference>
<evidence type="ECO:0000313" key="6">
    <source>
        <dbReference type="EMBL" id="MPW14943.1"/>
    </source>
</evidence>
<dbReference type="PANTHER" id="PTHR21600:SF87">
    <property type="entry name" value="RNA PSEUDOURIDYLATE SYNTHASE DOMAIN-CONTAINING PROTEIN 1"/>
    <property type="match status" value="1"/>
</dbReference>
<accession>A0A6A7K307</accession>
<dbReference type="CDD" id="cd02869">
    <property type="entry name" value="PseudoU_synth_RluA_like"/>
    <property type="match status" value="1"/>
</dbReference>
<evidence type="ECO:0000256" key="2">
    <source>
        <dbReference type="ARBA" id="ARBA00010876"/>
    </source>
</evidence>
<evidence type="ECO:0000256" key="3">
    <source>
        <dbReference type="ARBA" id="ARBA00031870"/>
    </source>
</evidence>
<comment type="similarity">
    <text evidence="2">Belongs to the pseudouridine synthase RluA family.</text>
</comment>
<dbReference type="Pfam" id="PF00849">
    <property type="entry name" value="PseudoU_synth_2"/>
    <property type="match status" value="1"/>
</dbReference>
<reference evidence="6 7" key="1">
    <citation type="submission" date="2019-10" db="EMBL/GenBank/DDBJ databases">
        <title>Draft genome sequences of Lactobacillus strains.</title>
        <authorList>
            <person name="Cho G.-S."/>
            <person name="Fagbemigun O."/>
            <person name="Brinks E."/>
            <person name="Franz C.M.A.P."/>
        </authorList>
    </citation>
    <scope>NUCLEOTIDE SEQUENCE [LARGE SCALE GENOMIC DNA]</scope>
    <source>
        <strain evidence="6 7">313</strain>
    </source>
</reference>
<sequence>MVYHFTLFYPKNLEPLPVNDVLRKLLIPRKWRHYLRIEQNITINGTYRYFNQNILPGDKIDIILDQVDSAQQKYPVSGKLPDIIYEDDNLLIINKKKGQKTHPNLNETDTALNDCATYLGQSPYIVHRLDMLTGGLLLVAKNPAVVPILNRELTIKIFHRDYLAKVDHADKLNDQGTINQPIDDDPEDQRKRMISPSGLHAVTHYQVLKRNDDNTAVVKLTLETGRTHQIRVHLASLGTPIIGDPLYNPNFAGEDLALDAYEISLIKPFSFEKLTVKLPEEEIKDDLELTSIACDAPVTTSF</sequence>